<evidence type="ECO:0000313" key="1">
    <source>
        <dbReference type="EMBL" id="MCV9929528.1"/>
    </source>
</evidence>
<protein>
    <submittedName>
        <fullName evidence="1">Uncharacterized protein</fullName>
    </submittedName>
</protein>
<dbReference type="Proteomes" id="UP001151079">
    <property type="component" value="Unassembled WGS sequence"/>
</dbReference>
<evidence type="ECO:0000313" key="2">
    <source>
        <dbReference type="Proteomes" id="UP001151079"/>
    </source>
</evidence>
<organism evidence="1 2">
    <name type="scientific">Flavobacterium shii</name>
    <dbReference type="NCBI Taxonomy" id="2987687"/>
    <lineage>
        <taxon>Bacteria</taxon>
        <taxon>Pseudomonadati</taxon>
        <taxon>Bacteroidota</taxon>
        <taxon>Flavobacteriia</taxon>
        <taxon>Flavobacteriales</taxon>
        <taxon>Flavobacteriaceae</taxon>
        <taxon>Flavobacterium</taxon>
    </lineage>
</organism>
<dbReference type="RefSeq" id="WP_264207614.1">
    <property type="nucleotide sequence ID" value="NZ_JAOZEW010000020.1"/>
</dbReference>
<proteinExistence type="predicted"/>
<sequence length="93" mass="10270">MEIFALEGQSFLDLAIQGGALESIFEIDPNISITDNPVIGEKYTIAIYTLPIANYYQRHIIEPATALSENDLSIIIPDDGIGAMIIENTFIIR</sequence>
<dbReference type="AlphaFoldDB" id="A0A9X2ZKS8"/>
<accession>A0A9X2ZKS8</accession>
<dbReference type="EMBL" id="JAOZEW010000020">
    <property type="protein sequence ID" value="MCV9929528.1"/>
    <property type="molecule type" value="Genomic_DNA"/>
</dbReference>
<gene>
    <name evidence="1" type="ORF">OIU83_17840</name>
</gene>
<reference evidence="1" key="1">
    <citation type="submission" date="2022-10" db="EMBL/GenBank/DDBJ databases">
        <title>Two novel species of Flavobacterium.</title>
        <authorList>
            <person name="Liu Q."/>
            <person name="Xin Y.-H."/>
        </authorList>
    </citation>
    <scope>NUCLEOTIDE SEQUENCE</scope>
    <source>
        <strain evidence="1">LS1R49</strain>
    </source>
</reference>
<keyword evidence="2" id="KW-1185">Reference proteome</keyword>
<comment type="caution">
    <text evidence="1">The sequence shown here is derived from an EMBL/GenBank/DDBJ whole genome shotgun (WGS) entry which is preliminary data.</text>
</comment>
<name>A0A9X2ZKS8_9FLAO</name>